<feature type="domain" description="Histidine kinase" evidence="7">
    <location>
        <begin position="128"/>
        <end position="345"/>
    </location>
</feature>
<dbReference type="GO" id="GO:0016036">
    <property type="term" value="P:cellular response to phosphate starvation"/>
    <property type="evidence" value="ECO:0007669"/>
    <property type="project" value="TreeGrafter"/>
</dbReference>
<gene>
    <name evidence="8" type="ORF">ATN84_16310</name>
</gene>
<dbReference type="EMBL" id="LNTU01000034">
    <property type="protein sequence ID" value="KXF76495.1"/>
    <property type="molecule type" value="Genomic_DNA"/>
</dbReference>
<comment type="catalytic activity">
    <reaction evidence="1">
        <text>ATP + protein L-histidine = ADP + protein N-phospho-L-histidine.</text>
        <dbReference type="EC" id="2.7.13.3"/>
    </reaction>
</comment>
<dbReference type="PRINTS" id="PR00344">
    <property type="entry name" value="BCTRLSENSOR"/>
</dbReference>
<evidence type="ECO:0000256" key="3">
    <source>
        <dbReference type="ARBA" id="ARBA00022553"/>
    </source>
</evidence>
<keyword evidence="3" id="KW-0597">Phosphoprotein</keyword>
<evidence type="ECO:0000313" key="9">
    <source>
        <dbReference type="Proteomes" id="UP000070107"/>
    </source>
</evidence>
<name>A0A135HTH5_9HYPH</name>
<dbReference type="AlphaFoldDB" id="A0A135HTH5"/>
<protein>
    <recommendedName>
        <fullName evidence="2">histidine kinase</fullName>
        <ecNumber evidence="2">2.7.13.3</ecNumber>
    </recommendedName>
</protein>
<dbReference type="SUPFAM" id="SSF47384">
    <property type="entry name" value="Homodimeric domain of signal transducing histidine kinase"/>
    <property type="match status" value="1"/>
</dbReference>
<proteinExistence type="predicted"/>
<accession>A0A135HTH5</accession>
<evidence type="ECO:0000256" key="1">
    <source>
        <dbReference type="ARBA" id="ARBA00000085"/>
    </source>
</evidence>
<dbReference type="PANTHER" id="PTHR45453">
    <property type="entry name" value="PHOSPHATE REGULON SENSOR PROTEIN PHOR"/>
    <property type="match status" value="1"/>
</dbReference>
<dbReference type="InterPro" id="IPR003661">
    <property type="entry name" value="HisK_dim/P_dom"/>
</dbReference>
<dbReference type="Gene3D" id="3.30.565.10">
    <property type="entry name" value="Histidine kinase-like ATPase, C-terminal domain"/>
    <property type="match status" value="1"/>
</dbReference>
<sequence length="363" mass="39494">MTKLALKDHIVELLEFIADDLESPQSKNEQVRKSHGLGVEDGEFARSAAKIHASLRQSDGFSIDQMVSEYRALRASVVKLWAASSQVVSATDLEDMTRFNEAIDQAMTESVAEYTKMVNQSRDLFLGMLGHDLRNPIGAALMAARLIVKRGVADSKESRLSGQIALSMERAILILDDLLEVTRSAFGSELPLVRTPMKMGELGTQLVEEMRTLSGGKRIEIEIEGDTQGEWDRSKMGQVFSNLIGNALQYSPSDSAITVKINDQVDRVLISVHNEGDAIPLDKQKTIFESLTRGKDSGSEGAGSTHLGLGLFIAHKIVTAHGGKISVDSAQERGTTFSAVLPKRCADDSRLKSGSRENAAQHG</sequence>
<keyword evidence="5" id="KW-0418">Kinase</keyword>
<dbReference type="InterPro" id="IPR036890">
    <property type="entry name" value="HATPase_C_sf"/>
</dbReference>
<dbReference type="GO" id="GO:0004721">
    <property type="term" value="F:phosphoprotein phosphatase activity"/>
    <property type="evidence" value="ECO:0007669"/>
    <property type="project" value="TreeGrafter"/>
</dbReference>
<dbReference type="InterPro" id="IPR004358">
    <property type="entry name" value="Sig_transdc_His_kin-like_C"/>
</dbReference>
<dbReference type="Gene3D" id="1.10.287.130">
    <property type="match status" value="1"/>
</dbReference>
<dbReference type="SMART" id="SM00388">
    <property type="entry name" value="HisKA"/>
    <property type="match status" value="1"/>
</dbReference>
<dbReference type="STRING" id="1494590.ATN84_16310"/>
<dbReference type="InterPro" id="IPR005467">
    <property type="entry name" value="His_kinase_dom"/>
</dbReference>
<keyword evidence="6" id="KW-0902">Two-component regulatory system</keyword>
<reference evidence="8 9" key="1">
    <citation type="submission" date="2015-11" db="EMBL/GenBank/DDBJ databases">
        <title>Draft genome sequence of Paramesorhizobium deserti A-3-E, a strain highly resistant to diverse beta-lactam antibiotics.</title>
        <authorList>
            <person name="Lv R."/>
            <person name="Yang X."/>
            <person name="Fang N."/>
            <person name="Guo J."/>
            <person name="Luo X."/>
            <person name="Peng F."/>
            <person name="Yang R."/>
            <person name="Cui Y."/>
            <person name="Fang C."/>
            <person name="Song Y."/>
        </authorList>
    </citation>
    <scope>NUCLEOTIDE SEQUENCE [LARGE SCALE GENOMIC DNA]</scope>
    <source>
        <strain evidence="8 9">A-3-E</strain>
    </source>
</reference>
<dbReference type="EC" id="2.7.13.3" evidence="2"/>
<dbReference type="InterPro" id="IPR036097">
    <property type="entry name" value="HisK_dim/P_sf"/>
</dbReference>
<evidence type="ECO:0000259" key="7">
    <source>
        <dbReference type="PROSITE" id="PS50109"/>
    </source>
</evidence>
<evidence type="ECO:0000256" key="5">
    <source>
        <dbReference type="ARBA" id="ARBA00022777"/>
    </source>
</evidence>
<dbReference type="CDD" id="cd00075">
    <property type="entry name" value="HATPase"/>
    <property type="match status" value="1"/>
</dbReference>
<dbReference type="Pfam" id="PF02518">
    <property type="entry name" value="HATPase_c"/>
    <property type="match status" value="1"/>
</dbReference>
<dbReference type="Proteomes" id="UP000070107">
    <property type="component" value="Unassembled WGS sequence"/>
</dbReference>
<dbReference type="InterPro" id="IPR003594">
    <property type="entry name" value="HATPase_dom"/>
</dbReference>
<keyword evidence="4" id="KW-0808">Transferase</keyword>
<evidence type="ECO:0000256" key="6">
    <source>
        <dbReference type="ARBA" id="ARBA00023012"/>
    </source>
</evidence>
<dbReference type="PROSITE" id="PS50109">
    <property type="entry name" value="HIS_KIN"/>
    <property type="match status" value="1"/>
</dbReference>
<dbReference type="GO" id="GO:0005886">
    <property type="term" value="C:plasma membrane"/>
    <property type="evidence" value="ECO:0007669"/>
    <property type="project" value="TreeGrafter"/>
</dbReference>
<comment type="caution">
    <text evidence="8">The sequence shown here is derived from an EMBL/GenBank/DDBJ whole genome shotgun (WGS) entry which is preliminary data.</text>
</comment>
<dbReference type="InterPro" id="IPR050351">
    <property type="entry name" value="BphY/WalK/GraS-like"/>
</dbReference>
<dbReference type="SUPFAM" id="SSF55874">
    <property type="entry name" value="ATPase domain of HSP90 chaperone/DNA topoisomerase II/histidine kinase"/>
    <property type="match status" value="1"/>
</dbReference>
<organism evidence="8 9">
    <name type="scientific">Paramesorhizobium deserti</name>
    <dbReference type="NCBI Taxonomy" id="1494590"/>
    <lineage>
        <taxon>Bacteria</taxon>
        <taxon>Pseudomonadati</taxon>
        <taxon>Pseudomonadota</taxon>
        <taxon>Alphaproteobacteria</taxon>
        <taxon>Hyphomicrobiales</taxon>
        <taxon>Phyllobacteriaceae</taxon>
        <taxon>Paramesorhizobium</taxon>
    </lineage>
</organism>
<dbReference type="GO" id="GO:0000155">
    <property type="term" value="F:phosphorelay sensor kinase activity"/>
    <property type="evidence" value="ECO:0007669"/>
    <property type="project" value="InterPro"/>
</dbReference>
<dbReference type="CDD" id="cd00082">
    <property type="entry name" value="HisKA"/>
    <property type="match status" value="1"/>
</dbReference>
<keyword evidence="9" id="KW-1185">Reference proteome</keyword>
<dbReference type="Pfam" id="PF00512">
    <property type="entry name" value="HisKA"/>
    <property type="match status" value="1"/>
</dbReference>
<dbReference type="SMART" id="SM00387">
    <property type="entry name" value="HATPase_c"/>
    <property type="match status" value="1"/>
</dbReference>
<dbReference type="PANTHER" id="PTHR45453:SF1">
    <property type="entry name" value="PHOSPHATE REGULON SENSOR PROTEIN PHOR"/>
    <property type="match status" value="1"/>
</dbReference>
<evidence type="ECO:0000313" key="8">
    <source>
        <dbReference type="EMBL" id="KXF76495.1"/>
    </source>
</evidence>
<evidence type="ECO:0000256" key="2">
    <source>
        <dbReference type="ARBA" id="ARBA00012438"/>
    </source>
</evidence>
<evidence type="ECO:0000256" key="4">
    <source>
        <dbReference type="ARBA" id="ARBA00022679"/>
    </source>
</evidence>